<evidence type="ECO:0000313" key="2">
    <source>
        <dbReference type="Proteomes" id="UP000577891"/>
    </source>
</evidence>
<dbReference type="RefSeq" id="WP_182977996.1">
    <property type="nucleotide sequence ID" value="NZ_BAABGB010000027.1"/>
</dbReference>
<reference evidence="1 2" key="1">
    <citation type="submission" date="2020-04" db="EMBL/GenBank/DDBJ databases">
        <title>Description of novel Gluconacetobacter.</title>
        <authorList>
            <person name="Sombolestani A."/>
        </authorList>
    </citation>
    <scope>NUCLEOTIDE SEQUENCE [LARGE SCALE GENOMIC DNA]</scope>
    <source>
        <strain evidence="1 2">LMG 27724</strain>
    </source>
</reference>
<accession>A0A7W4IYF2</accession>
<dbReference type="Proteomes" id="UP000577891">
    <property type="component" value="Unassembled WGS sequence"/>
</dbReference>
<gene>
    <name evidence="1" type="ORF">HLH35_04370</name>
</gene>
<dbReference type="EMBL" id="JABEQE010000003">
    <property type="protein sequence ID" value="MBB2171363.1"/>
    <property type="molecule type" value="Genomic_DNA"/>
</dbReference>
<name>A0A7W4IYF2_9PROT</name>
<comment type="caution">
    <text evidence="1">The sequence shown here is derived from an EMBL/GenBank/DDBJ whole genome shotgun (WGS) entry which is preliminary data.</text>
</comment>
<protein>
    <submittedName>
        <fullName evidence="1">Uncharacterized protein</fullName>
    </submittedName>
</protein>
<dbReference type="AlphaFoldDB" id="A0A7W4IYF2"/>
<proteinExistence type="predicted"/>
<keyword evidence="2" id="KW-1185">Reference proteome</keyword>
<organism evidence="1 2">
    <name type="scientific">Gluconacetobacter asukensis</name>
    <dbReference type="NCBI Taxonomy" id="1017181"/>
    <lineage>
        <taxon>Bacteria</taxon>
        <taxon>Pseudomonadati</taxon>
        <taxon>Pseudomonadota</taxon>
        <taxon>Alphaproteobacteria</taxon>
        <taxon>Acetobacterales</taxon>
        <taxon>Acetobacteraceae</taxon>
        <taxon>Gluconacetobacter</taxon>
    </lineage>
</organism>
<sequence length="87" mass="9450">MPLPARIMLFGAHSQTAMGTSLLYAEITRVGRHRRACVSGRVHTVNAPSSTTIHLIARSLLRRPVADRAVHLFCAAIMQKLPSFSAG</sequence>
<evidence type="ECO:0000313" key="1">
    <source>
        <dbReference type="EMBL" id="MBB2171363.1"/>
    </source>
</evidence>